<dbReference type="HOGENOM" id="CLU_054611_0_1_1"/>
<reference evidence="10" key="1">
    <citation type="submission" date="2014-02" db="EMBL/GenBank/DDBJ databases">
        <title>The Genome Sequence of Trichophyton rubrum (morphotype fischeri) CBS 288.86.</title>
        <authorList>
            <consortium name="The Broad Institute Genomics Platform"/>
            <person name="Cuomo C.A."/>
            <person name="White T.C."/>
            <person name="Graser Y."/>
            <person name="Martinez-Rossi N."/>
            <person name="Heitman J."/>
            <person name="Young S.K."/>
            <person name="Zeng Q."/>
            <person name="Gargeya S."/>
            <person name="Abouelleil A."/>
            <person name="Alvarado L."/>
            <person name="Chapman S.B."/>
            <person name="Gainer-Dewar J."/>
            <person name="Goldberg J."/>
            <person name="Griggs A."/>
            <person name="Gujja S."/>
            <person name="Hansen M."/>
            <person name="Howarth C."/>
            <person name="Imamovic A."/>
            <person name="Larimer J."/>
            <person name="Martinez D."/>
            <person name="Murphy C."/>
            <person name="Pearson M.D."/>
            <person name="Persinoti G."/>
            <person name="Poon T."/>
            <person name="Priest M."/>
            <person name="Roberts A.D."/>
            <person name="Saif S."/>
            <person name="Shea T.D."/>
            <person name="Sykes S.N."/>
            <person name="Wortman J."/>
            <person name="Nusbaum C."/>
            <person name="Birren B."/>
        </authorList>
    </citation>
    <scope>NUCLEOTIDE SEQUENCE [LARGE SCALE GENOMIC DNA]</scope>
    <source>
        <strain evidence="10">CBS 288.86</strain>
    </source>
</reference>
<evidence type="ECO:0000256" key="8">
    <source>
        <dbReference type="RuleBase" id="RU366003"/>
    </source>
</evidence>
<dbReference type="UniPathway" id="UPA00031">
    <property type="reaction ID" value="UER00013"/>
</dbReference>
<dbReference type="PANTHER" id="PTHR21039">
    <property type="entry name" value="HISTIDINOL PHOSPHATASE-RELATED"/>
    <property type="match status" value="1"/>
</dbReference>
<feature type="domain" description="PHP" evidence="9">
    <location>
        <begin position="5"/>
        <end position="212"/>
    </location>
</feature>
<accession>A0A022W736</accession>
<keyword evidence="4 8" id="KW-0028">Amino-acid biosynthesis</keyword>
<dbReference type="InterPro" id="IPR004013">
    <property type="entry name" value="PHP_dom"/>
</dbReference>
<comment type="pathway">
    <text evidence="1 8">Amino-acid biosynthesis; L-histidine biosynthesis; L-histidine from 5-phospho-alpha-D-ribose 1-diphosphate: step 8/9.</text>
</comment>
<gene>
    <name evidence="10" type="ORF">H103_03031</name>
</gene>
<evidence type="ECO:0000256" key="6">
    <source>
        <dbReference type="ARBA" id="ARBA00023102"/>
    </source>
</evidence>
<name>A0A022W736_TRIRU</name>
<dbReference type="GO" id="GO:0000105">
    <property type="term" value="P:L-histidine biosynthetic process"/>
    <property type="evidence" value="ECO:0007669"/>
    <property type="project" value="UniProtKB-UniRule"/>
</dbReference>
<evidence type="ECO:0000256" key="1">
    <source>
        <dbReference type="ARBA" id="ARBA00004970"/>
    </source>
</evidence>
<dbReference type="EC" id="3.1.3.15" evidence="3 8"/>
<proteinExistence type="inferred from homology"/>
<protein>
    <recommendedName>
        <fullName evidence="3 8">Histidinol-phosphatase</fullName>
        <shortName evidence="8">HolPase</shortName>
        <ecNumber evidence="3 8">3.1.3.15</ecNumber>
    </recommendedName>
</protein>
<dbReference type="EMBL" id="KK207793">
    <property type="protein sequence ID" value="EZF54157.1"/>
    <property type="molecule type" value="Genomic_DNA"/>
</dbReference>
<dbReference type="NCBIfam" id="TIGR01856">
    <property type="entry name" value="hisJ_fam"/>
    <property type="match status" value="1"/>
</dbReference>
<organism evidence="10">
    <name type="scientific">Trichophyton rubrum CBS 288.86</name>
    <dbReference type="NCBI Taxonomy" id="1215330"/>
    <lineage>
        <taxon>Eukaryota</taxon>
        <taxon>Fungi</taxon>
        <taxon>Dikarya</taxon>
        <taxon>Ascomycota</taxon>
        <taxon>Pezizomycotina</taxon>
        <taxon>Eurotiomycetes</taxon>
        <taxon>Eurotiomycetidae</taxon>
        <taxon>Onygenales</taxon>
        <taxon>Arthrodermataceae</taxon>
        <taxon>Trichophyton</taxon>
    </lineage>
</organism>
<dbReference type="InterPro" id="IPR016195">
    <property type="entry name" value="Pol/histidinol_Pase-like"/>
</dbReference>
<keyword evidence="5 8" id="KW-0378">Hydrolase</keyword>
<dbReference type="SUPFAM" id="SSF89550">
    <property type="entry name" value="PHP domain-like"/>
    <property type="match status" value="1"/>
</dbReference>
<evidence type="ECO:0000256" key="5">
    <source>
        <dbReference type="ARBA" id="ARBA00022801"/>
    </source>
</evidence>
<dbReference type="Pfam" id="PF02811">
    <property type="entry name" value="PHP"/>
    <property type="match status" value="1"/>
</dbReference>
<evidence type="ECO:0000256" key="4">
    <source>
        <dbReference type="ARBA" id="ARBA00022605"/>
    </source>
</evidence>
<evidence type="ECO:0000256" key="2">
    <source>
        <dbReference type="ARBA" id="ARBA00009152"/>
    </source>
</evidence>
<evidence type="ECO:0000256" key="7">
    <source>
        <dbReference type="ARBA" id="ARBA00049158"/>
    </source>
</evidence>
<dbReference type="CDD" id="cd12110">
    <property type="entry name" value="PHP_HisPPase_Hisj_like"/>
    <property type="match status" value="1"/>
</dbReference>
<dbReference type="InterPro" id="IPR010140">
    <property type="entry name" value="Histidinol_P_phosphatase_HisJ"/>
</dbReference>
<keyword evidence="6 8" id="KW-0368">Histidine biosynthesis</keyword>
<evidence type="ECO:0000313" key="10">
    <source>
        <dbReference type="EMBL" id="EZF54157.1"/>
    </source>
</evidence>
<dbReference type="FunFam" id="3.20.20.140:FF:000059">
    <property type="entry name" value="Histidinol-phosphatase"/>
    <property type="match status" value="1"/>
</dbReference>
<dbReference type="AlphaFoldDB" id="A0A022W736"/>
<comment type="catalytic activity">
    <reaction evidence="7 8">
        <text>L-histidinol phosphate + H2O = L-histidinol + phosphate</text>
        <dbReference type="Rhea" id="RHEA:14465"/>
        <dbReference type="ChEBI" id="CHEBI:15377"/>
        <dbReference type="ChEBI" id="CHEBI:43474"/>
        <dbReference type="ChEBI" id="CHEBI:57699"/>
        <dbReference type="ChEBI" id="CHEBI:57980"/>
        <dbReference type="EC" id="3.1.3.15"/>
    </reaction>
</comment>
<dbReference type="Gene3D" id="3.20.20.140">
    <property type="entry name" value="Metal-dependent hydrolases"/>
    <property type="match status" value="1"/>
</dbReference>
<evidence type="ECO:0000256" key="3">
    <source>
        <dbReference type="ARBA" id="ARBA00013085"/>
    </source>
</evidence>
<comment type="similarity">
    <text evidence="2 8">Belongs to the PHP hydrolase family. HisK subfamily.</text>
</comment>
<dbReference type="GO" id="GO:0005737">
    <property type="term" value="C:cytoplasm"/>
    <property type="evidence" value="ECO:0007669"/>
    <property type="project" value="TreeGrafter"/>
</dbReference>
<dbReference type="OrthoDB" id="5957391at2759"/>
<evidence type="ECO:0000259" key="9">
    <source>
        <dbReference type="Pfam" id="PF02811"/>
    </source>
</evidence>
<dbReference type="GO" id="GO:0004401">
    <property type="term" value="F:histidinol-phosphatase activity"/>
    <property type="evidence" value="ECO:0007669"/>
    <property type="project" value="UniProtKB-UniRule"/>
</dbReference>
<sequence length="312" mass="36038">MPFSHHSHSGQFCPGHAKDQLEETIQTAIGQEMRVFCLSEHMPREKIDFYPEETFTEEECFENEAAYFQEALRLRDKFKQAINIPIGFETDWIRPSSLSLIERSLARFPFDFFVGSVHHVHTIPVDYDGPTYRQARELSGGTDEQLFEAYFDDQLAMLQALKPPVVGHMDLIRLKSDEPDGSFTRWPNVWQKILRNLDFIAGYGGLLELNSASLRKGMSEPYPKAEICREFMARKGRFCLSDDSHGVEQVGLNYNRVLAFLRSTGICTLHYLRYDPDDSCAETPDSRFPHTRLHSLSVEDLEQENFWKHATC</sequence>
<dbReference type="Proteomes" id="UP000023758">
    <property type="component" value="Unassembled WGS sequence"/>
</dbReference>
<dbReference type="PANTHER" id="PTHR21039:SF0">
    <property type="entry name" value="HISTIDINOL-PHOSPHATASE"/>
    <property type="match status" value="1"/>
</dbReference>